<accession>A0A9D2ZTL8</accession>
<keyword evidence="2" id="KW-0472">Membrane</keyword>
<proteinExistence type="predicted"/>
<evidence type="ECO:0000256" key="2">
    <source>
        <dbReference type="SAM" id="Phobius"/>
    </source>
</evidence>
<comment type="caution">
    <text evidence="3">The sequence shown here is derived from an EMBL/GenBank/DDBJ whole genome shotgun (WGS) entry which is preliminary data.</text>
</comment>
<keyword evidence="2" id="KW-1133">Transmembrane helix</keyword>
<dbReference type="AlphaFoldDB" id="A0A9D2ZTL8"/>
<feature type="compositionally biased region" description="Polar residues" evidence="1">
    <location>
        <begin position="41"/>
        <end position="62"/>
    </location>
</feature>
<evidence type="ECO:0000256" key="1">
    <source>
        <dbReference type="SAM" id="MobiDB-lite"/>
    </source>
</evidence>
<name>A0A9D2ZTL8_9MICC</name>
<sequence length="288" mass="31042">MKKIGFSSSSGVLAAIVVVFVALSTALIYVLLGVMNRESTTDNSVQSGQTYTSRSMDSNVSAESPAISEATTPAVPQPLDPQPVSVADLEDGGAEYSGTGNNDFRIKDPSGDQSVIWVEVEYEPAHAQDTVRIFLESRLASDDLLWGYGTIDIPKAGTYSLLVNPYLPPLKDIDRGINTLRIETQGRWQVRVHPASQIPLHGLNEPIQGLGHQAFRIPPGATTVDISYSTDKPSEDRLGLALYTAGPFGSTERSIIPPSSADRTESIDLSNAEYVSVQAESGWTLTFR</sequence>
<evidence type="ECO:0000313" key="4">
    <source>
        <dbReference type="Proteomes" id="UP000823908"/>
    </source>
</evidence>
<keyword evidence="2" id="KW-0812">Transmembrane</keyword>
<reference evidence="3" key="2">
    <citation type="submission" date="2021-04" db="EMBL/GenBank/DDBJ databases">
        <authorList>
            <person name="Gilroy R."/>
        </authorList>
    </citation>
    <scope>NUCLEOTIDE SEQUENCE</scope>
    <source>
        <strain evidence="3">ChiHjej10B9-4811</strain>
    </source>
</reference>
<reference evidence="3" key="1">
    <citation type="journal article" date="2021" name="PeerJ">
        <title>Extensive microbial diversity within the chicken gut microbiome revealed by metagenomics and culture.</title>
        <authorList>
            <person name="Gilroy R."/>
            <person name="Ravi A."/>
            <person name="Getino M."/>
            <person name="Pursley I."/>
            <person name="Horton D.L."/>
            <person name="Alikhan N.F."/>
            <person name="Baker D."/>
            <person name="Gharbi K."/>
            <person name="Hall N."/>
            <person name="Watson M."/>
            <person name="Adriaenssens E.M."/>
            <person name="Foster-Nyarko E."/>
            <person name="Jarju S."/>
            <person name="Secka A."/>
            <person name="Antonio M."/>
            <person name="Oren A."/>
            <person name="Chaudhuri R.R."/>
            <person name="La Ragione R."/>
            <person name="Hildebrand F."/>
            <person name="Pallen M.J."/>
        </authorList>
    </citation>
    <scope>NUCLEOTIDE SEQUENCE</scope>
    <source>
        <strain evidence="3">ChiHjej10B9-4811</strain>
    </source>
</reference>
<evidence type="ECO:0000313" key="3">
    <source>
        <dbReference type="EMBL" id="HJD51606.1"/>
    </source>
</evidence>
<gene>
    <name evidence="3" type="ORF">H9908_07060</name>
</gene>
<dbReference type="EMBL" id="DWUS01000160">
    <property type="protein sequence ID" value="HJD51606.1"/>
    <property type="molecule type" value="Genomic_DNA"/>
</dbReference>
<feature type="transmembrane region" description="Helical" evidence="2">
    <location>
        <begin position="12"/>
        <end position="35"/>
    </location>
</feature>
<organism evidence="3 4">
    <name type="scientific">Candidatus Rothia avistercoris</name>
    <dbReference type="NCBI Taxonomy" id="2840479"/>
    <lineage>
        <taxon>Bacteria</taxon>
        <taxon>Bacillati</taxon>
        <taxon>Actinomycetota</taxon>
        <taxon>Actinomycetes</taxon>
        <taxon>Micrococcales</taxon>
        <taxon>Micrococcaceae</taxon>
        <taxon>Rothia</taxon>
    </lineage>
</organism>
<dbReference type="Proteomes" id="UP000823908">
    <property type="component" value="Unassembled WGS sequence"/>
</dbReference>
<protein>
    <submittedName>
        <fullName evidence="3">Uncharacterized protein</fullName>
    </submittedName>
</protein>
<feature type="region of interest" description="Disordered" evidence="1">
    <location>
        <begin position="41"/>
        <end position="80"/>
    </location>
</feature>